<dbReference type="CDD" id="cd19924">
    <property type="entry name" value="REC_CheV-like"/>
    <property type="match status" value="1"/>
</dbReference>
<dbReference type="SMART" id="SM00260">
    <property type="entry name" value="CheW"/>
    <property type="match status" value="1"/>
</dbReference>
<dbReference type="SMART" id="SM00448">
    <property type="entry name" value="REC"/>
    <property type="match status" value="1"/>
</dbReference>
<dbReference type="Pfam" id="PF01584">
    <property type="entry name" value="CheW"/>
    <property type="match status" value="1"/>
</dbReference>
<dbReference type="SUPFAM" id="SSF52172">
    <property type="entry name" value="CheY-like"/>
    <property type="match status" value="1"/>
</dbReference>
<name>A0ABY5LKR3_9VIBR</name>
<dbReference type="RefSeq" id="WP_257085155.1">
    <property type="nucleotide sequence ID" value="NZ_CP102096.1"/>
</dbReference>
<dbReference type="PANTHER" id="PTHR47233:SF4">
    <property type="entry name" value="CHEMOTAXIS SIGNAL TRANSDUCTION PROTEIN"/>
    <property type="match status" value="1"/>
</dbReference>
<dbReference type="Gene3D" id="2.40.50.180">
    <property type="entry name" value="CheA-289, Domain 4"/>
    <property type="match status" value="1"/>
</dbReference>
<evidence type="ECO:0000256" key="1">
    <source>
        <dbReference type="PROSITE-ProRule" id="PRU00169"/>
    </source>
</evidence>
<feature type="domain" description="CheW-like" evidence="3">
    <location>
        <begin position="19"/>
        <end position="163"/>
    </location>
</feature>
<gene>
    <name evidence="4" type="ORF">NP165_04685</name>
</gene>
<evidence type="ECO:0000313" key="5">
    <source>
        <dbReference type="Proteomes" id="UP001058602"/>
    </source>
</evidence>
<dbReference type="Gene3D" id="2.30.30.40">
    <property type="entry name" value="SH3 Domains"/>
    <property type="match status" value="1"/>
</dbReference>
<dbReference type="EMBL" id="CP102096">
    <property type="protein sequence ID" value="UUM31433.1"/>
    <property type="molecule type" value="Genomic_DNA"/>
</dbReference>
<proteinExistence type="predicted"/>
<evidence type="ECO:0000259" key="2">
    <source>
        <dbReference type="PROSITE" id="PS50110"/>
    </source>
</evidence>
<accession>A0ABY5LKR3</accession>
<dbReference type="Pfam" id="PF00072">
    <property type="entry name" value="Response_reg"/>
    <property type="match status" value="1"/>
</dbReference>
<dbReference type="Proteomes" id="UP001058602">
    <property type="component" value="Chromosome 1"/>
</dbReference>
<dbReference type="PANTHER" id="PTHR47233">
    <property type="entry name" value="CHEMOTAXIS PROTEIN CHEV"/>
    <property type="match status" value="1"/>
</dbReference>
<organism evidence="4 5">
    <name type="scientific">Vibrio japonicus</name>
    <dbReference type="NCBI Taxonomy" id="1824638"/>
    <lineage>
        <taxon>Bacteria</taxon>
        <taxon>Pseudomonadati</taxon>
        <taxon>Pseudomonadota</taxon>
        <taxon>Gammaproteobacteria</taxon>
        <taxon>Vibrionales</taxon>
        <taxon>Vibrionaceae</taxon>
        <taxon>Vibrio</taxon>
    </lineage>
</organism>
<dbReference type="PROSITE" id="PS50851">
    <property type="entry name" value="CHEW"/>
    <property type="match status" value="1"/>
</dbReference>
<sequence>MSGVLNTVDQRTNLVGENRLELLLFSLNSRQVFAINVFKVREVIKVPPLTKMPGSHHNIKGVASLRGVSVPVIDLRSAIGFPPSRLENQEQNLIITEYNRTVQGFLVGQVRNIVNTAWTEIQPPPKTAGRSTYLTAITKMTDGETQEIVEIIDVEKVLAEIIDYDVSISEGVLDEELAGQMVGRNVLIVDDSSTARAQIKGTLSQLGLNIIECRDGLEAFRTLQSWCDSGKDVENELLMMITDAEMPEMDGYKLTYEVRNDPRMKDLFITLNTSLSGSFNEAMVKKVGCDRFISKFQPDLLVQVAQDRLRDVLNK</sequence>
<dbReference type="InterPro" id="IPR002545">
    <property type="entry name" value="CheW-lke_dom"/>
</dbReference>
<evidence type="ECO:0000313" key="4">
    <source>
        <dbReference type="EMBL" id="UUM31433.1"/>
    </source>
</evidence>
<dbReference type="PIRSF" id="PIRSF002867">
    <property type="entry name" value="CheV"/>
    <property type="match status" value="1"/>
</dbReference>
<feature type="domain" description="Response regulatory" evidence="2">
    <location>
        <begin position="185"/>
        <end position="309"/>
    </location>
</feature>
<reference evidence="4" key="1">
    <citation type="submission" date="2022-07" db="EMBL/GenBank/DDBJ databases">
        <title>Complete genome of Vibrio japonicus strain JCM 31412T and phylogenomic assessment of the Nereis clade of the genus Vibrio.</title>
        <authorList>
            <person name="Shlafstein M.D."/>
            <person name="Emsley S.A."/>
            <person name="Ushijima B."/>
            <person name="Videau P."/>
            <person name="Saw J.H."/>
        </authorList>
    </citation>
    <scope>NUCLEOTIDE SEQUENCE</scope>
    <source>
        <strain evidence="4">JCM 31412</strain>
    </source>
</reference>
<protein>
    <submittedName>
        <fullName evidence="4">Chemotaxis protein CheV</fullName>
    </submittedName>
</protein>
<keyword evidence="5" id="KW-1185">Reference proteome</keyword>
<evidence type="ECO:0000259" key="3">
    <source>
        <dbReference type="PROSITE" id="PS50851"/>
    </source>
</evidence>
<dbReference type="InterPro" id="IPR011006">
    <property type="entry name" value="CheY-like_superfamily"/>
</dbReference>
<feature type="modified residue" description="4-aspartylphosphate" evidence="1">
    <location>
        <position position="243"/>
    </location>
</feature>
<dbReference type="InterPro" id="IPR001789">
    <property type="entry name" value="Sig_transdc_resp-reg_receiver"/>
</dbReference>
<dbReference type="PROSITE" id="PS50110">
    <property type="entry name" value="RESPONSE_REGULATORY"/>
    <property type="match status" value="1"/>
</dbReference>
<dbReference type="SUPFAM" id="SSF50341">
    <property type="entry name" value="CheW-like"/>
    <property type="match status" value="1"/>
</dbReference>
<dbReference type="Gene3D" id="3.40.50.2300">
    <property type="match status" value="1"/>
</dbReference>
<dbReference type="InterPro" id="IPR024181">
    <property type="entry name" value="Chemotax_regulator_CheV"/>
</dbReference>
<keyword evidence="1" id="KW-0597">Phosphoprotein</keyword>
<dbReference type="InterPro" id="IPR036061">
    <property type="entry name" value="CheW-like_dom_sf"/>
</dbReference>